<feature type="domain" description="Reverse transcriptase" evidence="7">
    <location>
        <begin position="206"/>
        <end position="387"/>
    </location>
</feature>
<evidence type="ECO:0000256" key="3">
    <source>
        <dbReference type="ARBA" id="ARBA00022722"/>
    </source>
</evidence>
<dbReference type="FunFam" id="3.10.20.370:FF:000001">
    <property type="entry name" value="Retrovirus-related Pol polyprotein from transposon 17.6-like protein"/>
    <property type="match status" value="1"/>
</dbReference>
<comment type="caution">
    <text evidence="8">The sequence shown here is derived from an EMBL/GenBank/DDBJ whole genome shotgun (WGS) entry which is preliminary data.</text>
</comment>
<evidence type="ECO:0000259" key="7">
    <source>
        <dbReference type="PROSITE" id="PS50878"/>
    </source>
</evidence>
<dbReference type="SUPFAM" id="SSF56672">
    <property type="entry name" value="DNA/RNA polymerases"/>
    <property type="match status" value="1"/>
</dbReference>
<dbReference type="EMBL" id="JAWQEG010000955">
    <property type="protein sequence ID" value="KAK3883777.1"/>
    <property type="molecule type" value="Genomic_DNA"/>
</dbReference>
<keyword evidence="2" id="KW-0548">Nucleotidyltransferase</keyword>
<proteinExistence type="predicted"/>
<protein>
    <recommendedName>
        <fullName evidence="7">Reverse transcriptase domain-containing protein</fullName>
    </recommendedName>
</protein>
<dbReference type="Pfam" id="PF00078">
    <property type="entry name" value="RVT_1"/>
    <property type="match status" value="1"/>
</dbReference>
<name>A0AAE1KU08_PETCI</name>
<dbReference type="InterPro" id="IPR041373">
    <property type="entry name" value="RT_RNaseH"/>
</dbReference>
<sequence length="732" mass="81572">MQQHTASPTSYCQSLAKDFWVRVGGFTLDLNLMKLYTISPVTSVNLLSTLSAAVNKCGRAKGTTEAAIVKLKHAITLPPRTEAMVNCIVSGLILSESYLVEPLRPEGATVVPARCCITGTEDGCVYVRVVNTADTQETLHKGEVLGKMEPGIRVSRVQPGLLAACLRVGVEHTVRLDPQASPLASWPRRLSPLAEAEVRGEIKKLQEMSVIRKSCSPWAAPIVCACRQDGSLRLAIDYRGVNKVSSPATLHPLPVIEDLLDRLGTARYFSILDAKSGYHQMPMDEEDSAVSAFVVPWGHYEWARRTPFGLKGAGYSFQHMMSTILGECDYIDALCYLDDVLIWGETFTEHNDRLRKVLTKIRAAGLKFAPRKCRFGVRRVEYLGAVVGDGMLSMGEQRVKDLRTVPTPTTVRELRRMLGGFSYMQRWLPGLAETAKPLYDALNKNPYQRLKWTEEMRHAFQTLKLQVATGTSLNLPDYKKRFMLVTDASNVGTGAMLANRADNGNLLPIAFFHHTLTPAEQRYSVTEKELLAVIVAIKRFRIYLCSSQVDLVTDHHALRWLNSLDISEERGRRGRWIDFLQQFDINPIHKAGRSPAMSMADYLSRVVADEVEGEFAMSAVTGAPRLAHIFWDTAKLMEAQQEDEEVKSVMESLMGIENETAATSTLKPFYQRLQLSNQGILCYVTRKGRRTEAFPHGTKESLVPVIPASLRAQALLLVHDAPLSGHMGQKRT</sequence>
<keyword evidence="1" id="KW-0808">Transferase</keyword>
<dbReference type="AlphaFoldDB" id="A0AAE1KU08"/>
<dbReference type="PANTHER" id="PTHR37984">
    <property type="entry name" value="PROTEIN CBG26694"/>
    <property type="match status" value="1"/>
</dbReference>
<dbReference type="InterPro" id="IPR000477">
    <property type="entry name" value="RT_dom"/>
</dbReference>
<dbReference type="InterPro" id="IPR050951">
    <property type="entry name" value="Retrovirus_Pol_polyprotein"/>
</dbReference>
<dbReference type="InterPro" id="IPR043502">
    <property type="entry name" value="DNA/RNA_pol_sf"/>
</dbReference>
<dbReference type="GO" id="GO:0003964">
    <property type="term" value="F:RNA-directed DNA polymerase activity"/>
    <property type="evidence" value="ECO:0007669"/>
    <property type="project" value="UniProtKB-KW"/>
</dbReference>
<evidence type="ECO:0000256" key="4">
    <source>
        <dbReference type="ARBA" id="ARBA00022759"/>
    </source>
</evidence>
<dbReference type="GO" id="GO:0016787">
    <property type="term" value="F:hydrolase activity"/>
    <property type="evidence" value="ECO:0007669"/>
    <property type="project" value="UniProtKB-KW"/>
</dbReference>
<evidence type="ECO:0000256" key="2">
    <source>
        <dbReference type="ARBA" id="ARBA00022695"/>
    </source>
</evidence>
<keyword evidence="5" id="KW-0378">Hydrolase</keyword>
<dbReference type="Gene3D" id="3.10.10.10">
    <property type="entry name" value="HIV Type 1 Reverse Transcriptase, subunit A, domain 1"/>
    <property type="match status" value="1"/>
</dbReference>
<dbReference type="InterPro" id="IPR043128">
    <property type="entry name" value="Rev_trsase/Diguanyl_cyclase"/>
</dbReference>
<dbReference type="GO" id="GO:0004519">
    <property type="term" value="F:endonuclease activity"/>
    <property type="evidence" value="ECO:0007669"/>
    <property type="project" value="UniProtKB-KW"/>
</dbReference>
<dbReference type="Proteomes" id="UP001286313">
    <property type="component" value="Unassembled WGS sequence"/>
</dbReference>
<dbReference type="Gene3D" id="3.30.70.270">
    <property type="match status" value="2"/>
</dbReference>
<evidence type="ECO:0000313" key="8">
    <source>
        <dbReference type="EMBL" id="KAK3883777.1"/>
    </source>
</evidence>
<evidence type="ECO:0000256" key="1">
    <source>
        <dbReference type="ARBA" id="ARBA00022679"/>
    </source>
</evidence>
<evidence type="ECO:0000256" key="6">
    <source>
        <dbReference type="ARBA" id="ARBA00022918"/>
    </source>
</evidence>
<dbReference type="PROSITE" id="PS50878">
    <property type="entry name" value="RT_POL"/>
    <property type="match status" value="1"/>
</dbReference>
<dbReference type="PANTHER" id="PTHR37984:SF5">
    <property type="entry name" value="PROTEIN NYNRIN-LIKE"/>
    <property type="match status" value="1"/>
</dbReference>
<organism evidence="8 9">
    <name type="scientific">Petrolisthes cinctipes</name>
    <name type="common">Flat porcelain crab</name>
    <dbReference type="NCBI Taxonomy" id="88211"/>
    <lineage>
        <taxon>Eukaryota</taxon>
        <taxon>Metazoa</taxon>
        <taxon>Ecdysozoa</taxon>
        <taxon>Arthropoda</taxon>
        <taxon>Crustacea</taxon>
        <taxon>Multicrustacea</taxon>
        <taxon>Malacostraca</taxon>
        <taxon>Eumalacostraca</taxon>
        <taxon>Eucarida</taxon>
        <taxon>Decapoda</taxon>
        <taxon>Pleocyemata</taxon>
        <taxon>Anomura</taxon>
        <taxon>Galatheoidea</taxon>
        <taxon>Porcellanidae</taxon>
        <taxon>Petrolisthes</taxon>
    </lineage>
</organism>
<dbReference type="Pfam" id="PF17917">
    <property type="entry name" value="RT_RNaseH"/>
    <property type="match status" value="1"/>
</dbReference>
<keyword evidence="4" id="KW-0255">Endonuclease</keyword>
<reference evidence="8" key="1">
    <citation type="submission" date="2023-10" db="EMBL/GenBank/DDBJ databases">
        <title>Genome assemblies of two species of porcelain crab, Petrolisthes cinctipes and Petrolisthes manimaculis (Anomura: Porcellanidae).</title>
        <authorList>
            <person name="Angst P."/>
        </authorList>
    </citation>
    <scope>NUCLEOTIDE SEQUENCE</scope>
    <source>
        <strain evidence="8">PB745_01</strain>
        <tissue evidence="8">Gill</tissue>
    </source>
</reference>
<accession>A0AAE1KU08</accession>
<keyword evidence="6" id="KW-0695">RNA-directed DNA polymerase</keyword>
<dbReference type="CDD" id="cd01647">
    <property type="entry name" value="RT_LTR"/>
    <property type="match status" value="1"/>
</dbReference>
<dbReference type="CDD" id="cd09274">
    <property type="entry name" value="RNase_HI_RT_Ty3"/>
    <property type="match status" value="1"/>
</dbReference>
<keyword evidence="3" id="KW-0540">Nuclease</keyword>
<evidence type="ECO:0000313" key="9">
    <source>
        <dbReference type="Proteomes" id="UP001286313"/>
    </source>
</evidence>
<evidence type="ECO:0000256" key="5">
    <source>
        <dbReference type="ARBA" id="ARBA00022801"/>
    </source>
</evidence>
<gene>
    <name evidence="8" type="ORF">Pcinc_011902</name>
</gene>
<keyword evidence="9" id="KW-1185">Reference proteome</keyword>